<evidence type="ECO:0000313" key="2">
    <source>
        <dbReference type="EMBL" id="PWL18444.1"/>
    </source>
</evidence>
<feature type="transmembrane region" description="Helical" evidence="1">
    <location>
        <begin position="20"/>
        <end position="41"/>
    </location>
</feature>
<feature type="transmembrane region" description="Helical" evidence="1">
    <location>
        <begin position="178"/>
        <end position="197"/>
    </location>
</feature>
<proteinExistence type="predicted"/>
<sequence length="200" mass="23299">MDPVLTTGVPPAEAFTHVRILIGIILGLCVSRLLTGVARFIQHPEKQLLYPVHLGWVAFILLSVVHFWWFEFNLRTISVWSFEIYLFIILYAGLYFLLCTLLFPDKLDGYTGYRDYFMSRRKWFFGILVAVYMTDVIDTLIKGTERFHLYGNEYPVRIGVFILVGLIAMFTDSRRFHAFFICTALAYEVAFILRHFATLS</sequence>
<dbReference type="OrthoDB" id="9803673at2"/>
<dbReference type="EMBL" id="QGDB01000002">
    <property type="protein sequence ID" value="PWL18444.1"/>
    <property type="molecule type" value="Genomic_DNA"/>
</dbReference>
<organism evidence="2 3">
    <name type="scientific">Falsochrobactrum shanghaiense</name>
    <dbReference type="NCBI Taxonomy" id="2201899"/>
    <lineage>
        <taxon>Bacteria</taxon>
        <taxon>Pseudomonadati</taxon>
        <taxon>Pseudomonadota</taxon>
        <taxon>Alphaproteobacteria</taxon>
        <taxon>Hyphomicrobiales</taxon>
        <taxon>Brucellaceae</taxon>
        <taxon>Falsochrobactrum</taxon>
    </lineage>
</organism>
<keyword evidence="1" id="KW-0472">Membrane</keyword>
<dbReference type="RefSeq" id="WP_109705344.1">
    <property type="nucleotide sequence ID" value="NZ_QGDB01000002.1"/>
</dbReference>
<feature type="transmembrane region" description="Helical" evidence="1">
    <location>
        <begin position="48"/>
        <end position="70"/>
    </location>
</feature>
<evidence type="ECO:0000313" key="3">
    <source>
        <dbReference type="Proteomes" id="UP000245865"/>
    </source>
</evidence>
<evidence type="ECO:0008006" key="4">
    <source>
        <dbReference type="Google" id="ProtNLM"/>
    </source>
</evidence>
<accession>A0A316JAD8</accession>
<gene>
    <name evidence="2" type="ORF">DKP76_04920</name>
</gene>
<dbReference type="Proteomes" id="UP000245865">
    <property type="component" value="Unassembled WGS sequence"/>
</dbReference>
<evidence type="ECO:0000256" key="1">
    <source>
        <dbReference type="SAM" id="Phobius"/>
    </source>
</evidence>
<feature type="transmembrane region" description="Helical" evidence="1">
    <location>
        <begin position="154"/>
        <end position="171"/>
    </location>
</feature>
<keyword evidence="3" id="KW-1185">Reference proteome</keyword>
<comment type="caution">
    <text evidence="2">The sequence shown here is derived from an EMBL/GenBank/DDBJ whole genome shotgun (WGS) entry which is preliminary data.</text>
</comment>
<keyword evidence="1" id="KW-1133">Transmembrane helix</keyword>
<keyword evidence="1" id="KW-0812">Transmembrane</keyword>
<feature type="transmembrane region" description="Helical" evidence="1">
    <location>
        <begin position="82"/>
        <end position="103"/>
    </location>
</feature>
<reference evidence="2 3" key="1">
    <citation type="submission" date="2018-05" db="EMBL/GenBank/DDBJ databases">
        <title>Comparative genomic sequence analysis between strain HN4 and CCM 8460T (Falsochrobactrum ovis) will provide more evidence to prove that HN4 is a new species of Falsochrobactrum.</title>
        <authorList>
            <person name="Lyu W."/>
            <person name="Sun L."/>
            <person name="Yao L."/>
        </authorList>
    </citation>
    <scope>NUCLEOTIDE SEQUENCE [LARGE SCALE GENOMIC DNA]</scope>
    <source>
        <strain evidence="2 3">HN4</strain>
    </source>
</reference>
<dbReference type="AlphaFoldDB" id="A0A316JAD8"/>
<name>A0A316JAD8_9HYPH</name>
<feature type="transmembrane region" description="Helical" evidence="1">
    <location>
        <begin position="123"/>
        <end position="142"/>
    </location>
</feature>
<protein>
    <recommendedName>
        <fullName evidence="4">Mll4938 protein</fullName>
    </recommendedName>
</protein>